<evidence type="ECO:0000256" key="2">
    <source>
        <dbReference type="SAM" id="MobiDB-lite"/>
    </source>
</evidence>
<dbReference type="GO" id="GO:0001228">
    <property type="term" value="F:DNA-binding transcription activator activity, RNA polymerase II-specific"/>
    <property type="evidence" value="ECO:0007669"/>
    <property type="project" value="TreeGrafter"/>
</dbReference>
<dbReference type="Pfam" id="PF11951">
    <property type="entry name" value="Fungal_trans_2"/>
    <property type="match status" value="1"/>
</dbReference>
<name>A0A9P8CUA5_9HYPO</name>
<dbReference type="PROSITE" id="PS00463">
    <property type="entry name" value="ZN2_CY6_FUNGAL_1"/>
    <property type="match status" value="1"/>
</dbReference>
<dbReference type="Pfam" id="PF00172">
    <property type="entry name" value="Zn_clus"/>
    <property type="match status" value="1"/>
</dbReference>
<accession>A0A9P8CUA5</accession>
<evidence type="ECO:0000259" key="3">
    <source>
        <dbReference type="PROSITE" id="PS50048"/>
    </source>
</evidence>
<dbReference type="PANTHER" id="PTHR47784:SF7">
    <property type="entry name" value="ZN(II)2CYS6 TRANSCRIPTION FACTOR (EUROFUNG)"/>
    <property type="match status" value="1"/>
</dbReference>
<proteinExistence type="predicted"/>
<dbReference type="OrthoDB" id="5229455at2759"/>
<comment type="caution">
    <text evidence="4">The sequence shown here is derived from an EMBL/GenBank/DDBJ whole genome shotgun (WGS) entry which is preliminary data.</text>
</comment>
<evidence type="ECO:0000313" key="4">
    <source>
        <dbReference type="EMBL" id="KAG9257461.1"/>
    </source>
</evidence>
<feature type="region of interest" description="Disordered" evidence="2">
    <location>
        <begin position="28"/>
        <end position="114"/>
    </location>
</feature>
<dbReference type="Proteomes" id="UP000887229">
    <property type="component" value="Unassembled WGS sequence"/>
</dbReference>
<dbReference type="PROSITE" id="PS50048">
    <property type="entry name" value="ZN2_CY6_FUNGAL_2"/>
    <property type="match status" value="1"/>
</dbReference>
<dbReference type="InterPro" id="IPR053157">
    <property type="entry name" value="Sterol_Uptake_Regulator"/>
</dbReference>
<feature type="compositionally biased region" description="Low complexity" evidence="2">
    <location>
        <begin position="47"/>
        <end position="58"/>
    </location>
</feature>
<reference evidence="4" key="1">
    <citation type="journal article" date="2021" name="IMA Fungus">
        <title>Genomic characterization of three marine fungi, including Emericellopsis atlantica sp. nov. with signatures of a generalist lifestyle and marine biomass degradation.</title>
        <authorList>
            <person name="Hagestad O.C."/>
            <person name="Hou L."/>
            <person name="Andersen J.H."/>
            <person name="Hansen E.H."/>
            <person name="Altermark B."/>
            <person name="Li C."/>
            <person name="Kuhnert E."/>
            <person name="Cox R.J."/>
            <person name="Crous P.W."/>
            <person name="Spatafora J.W."/>
            <person name="Lail K."/>
            <person name="Amirebrahimi M."/>
            <person name="Lipzen A."/>
            <person name="Pangilinan J."/>
            <person name="Andreopoulos W."/>
            <person name="Hayes R.D."/>
            <person name="Ng V."/>
            <person name="Grigoriev I.V."/>
            <person name="Jackson S.A."/>
            <person name="Sutton T.D.S."/>
            <person name="Dobson A.D.W."/>
            <person name="Rama T."/>
        </authorList>
    </citation>
    <scope>NUCLEOTIDE SEQUENCE</scope>
    <source>
        <strain evidence="4">TS7</strain>
    </source>
</reference>
<feature type="domain" description="Zn(2)-C6 fungal-type" evidence="3">
    <location>
        <begin position="117"/>
        <end position="147"/>
    </location>
</feature>
<dbReference type="EMBL" id="MU251245">
    <property type="protein sequence ID" value="KAG9257461.1"/>
    <property type="molecule type" value="Genomic_DNA"/>
</dbReference>
<dbReference type="RefSeq" id="XP_046121385.1">
    <property type="nucleotide sequence ID" value="XM_046259478.1"/>
</dbReference>
<keyword evidence="5" id="KW-1185">Reference proteome</keyword>
<feature type="compositionally biased region" description="Polar residues" evidence="2">
    <location>
        <begin position="59"/>
        <end position="90"/>
    </location>
</feature>
<dbReference type="CDD" id="cd00067">
    <property type="entry name" value="GAL4"/>
    <property type="match status" value="1"/>
</dbReference>
<dbReference type="InterPro" id="IPR001138">
    <property type="entry name" value="Zn2Cys6_DnaBD"/>
</dbReference>
<evidence type="ECO:0000256" key="1">
    <source>
        <dbReference type="ARBA" id="ARBA00023242"/>
    </source>
</evidence>
<dbReference type="SMART" id="SM00066">
    <property type="entry name" value="GAL4"/>
    <property type="match status" value="1"/>
</dbReference>
<dbReference type="SUPFAM" id="SSF57701">
    <property type="entry name" value="Zn2/Cys6 DNA-binding domain"/>
    <property type="match status" value="1"/>
</dbReference>
<dbReference type="PRINTS" id="PR00755">
    <property type="entry name" value="AFLATOXINBRP"/>
</dbReference>
<dbReference type="PANTHER" id="PTHR47784">
    <property type="entry name" value="STEROL UPTAKE CONTROL PROTEIN 2"/>
    <property type="match status" value="1"/>
</dbReference>
<dbReference type="GeneID" id="70290381"/>
<dbReference type="GO" id="GO:0008270">
    <property type="term" value="F:zinc ion binding"/>
    <property type="evidence" value="ECO:0007669"/>
    <property type="project" value="InterPro"/>
</dbReference>
<keyword evidence="1" id="KW-0539">Nucleus</keyword>
<sequence length="480" mass="54764">MDMQNISPSILTYPDPDDFDYGAFLQQTPGAEDGNLHLASPVPPQPLTTTPQLIQQTTAPNLGTGATTLSDSSLGRTTPPSSGNRSGSTDATRKPAAETLTQRQRLERKGHTKSRRGCFNCKRRRIKCQETHPACGHCVKTGLKCEYPAAPQITHQPHNQIPLFSLQDMRFFQHFLTHCYPHHPLKQESVWTHEVPCIAHNHEFLMHAILGFAASELIQTDSSFVAAAMSHRVKAIKSIKKRLADASKDTTSAEETNALLATCYALTFQSVSLEDGLVEYMTFIRGIVIVGMQMMFRKIRPIFSTLFEESQDEILEPLMQGLPLIRKGWTDAAMEAISALRPLCVEPVEVEYQEKLLDMAQKLYTSSWTAYKAHSQQHAWWMMLPHNVFQELISPNNQVMLLLHTHWISLIEIMTPITQQEREVRERRPPENDQPTDPGFVRWLKYINARVDYEHQMFNQWPMWIEAQLDKDITFFGKVR</sequence>
<dbReference type="Gene3D" id="4.10.240.10">
    <property type="entry name" value="Zn(2)-C6 fungal-type DNA-binding domain"/>
    <property type="match status" value="1"/>
</dbReference>
<evidence type="ECO:0000313" key="5">
    <source>
        <dbReference type="Proteomes" id="UP000887229"/>
    </source>
</evidence>
<dbReference type="AlphaFoldDB" id="A0A9P8CUA5"/>
<dbReference type="InterPro" id="IPR021858">
    <property type="entry name" value="Fun_TF"/>
</dbReference>
<dbReference type="InterPro" id="IPR036864">
    <property type="entry name" value="Zn2-C6_fun-type_DNA-bd_sf"/>
</dbReference>
<organism evidence="4 5">
    <name type="scientific">Emericellopsis atlantica</name>
    <dbReference type="NCBI Taxonomy" id="2614577"/>
    <lineage>
        <taxon>Eukaryota</taxon>
        <taxon>Fungi</taxon>
        <taxon>Dikarya</taxon>
        <taxon>Ascomycota</taxon>
        <taxon>Pezizomycotina</taxon>
        <taxon>Sordariomycetes</taxon>
        <taxon>Hypocreomycetidae</taxon>
        <taxon>Hypocreales</taxon>
        <taxon>Bionectriaceae</taxon>
        <taxon>Emericellopsis</taxon>
    </lineage>
</organism>
<gene>
    <name evidence="4" type="ORF">F5Z01DRAFT_390128</name>
</gene>
<protein>
    <recommendedName>
        <fullName evidence="3">Zn(2)-C6 fungal-type domain-containing protein</fullName>
    </recommendedName>
</protein>